<gene>
    <name evidence="1" type="ORF">GCM10023175_59780</name>
</gene>
<sequence length="381" mass="41737">MDEGQPILGVDGHTELSLRGIRDTFNSAEALWDRQLRAGVWAPTLGTEAITSTLICLIGVDRWDATAWSTVGATPAAALGAARARLAATPYPGGLGLLVWANALHGDADLERLLRETGLDIGDRSSFSRTMTSMEASWLLSGLLHEYSRRPATSTREFADAVLTDIHERLDAAGSGLMPHATTRAPVGHRLRRHIANFADQIYALQALSFASVTIDSAGSYARARTLADRLLELQGPLGQWWWQYDSRTGSTADRYPVYSVHQHAMAPMALLAYSAAARERGDEPDLASPIVLSAGWEERNELGLSLVEPGRTIWRSVEIEAGRIGRTARHARVLAGRGRGEPGDRLPALVLNRETRPYEWAWHLYAQAILTGRDRTLHLV</sequence>
<keyword evidence="2" id="KW-1185">Reference proteome</keyword>
<reference evidence="2" key="1">
    <citation type="journal article" date="2019" name="Int. J. Syst. Evol. Microbiol.">
        <title>The Global Catalogue of Microorganisms (GCM) 10K type strain sequencing project: providing services to taxonomists for standard genome sequencing and annotation.</title>
        <authorList>
            <consortium name="The Broad Institute Genomics Platform"/>
            <consortium name="The Broad Institute Genome Sequencing Center for Infectious Disease"/>
            <person name="Wu L."/>
            <person name="Ma J."/>
        </authorList>
    </citation>
    <scope>NUCLEOTIDE SEQUENCE [LARGE SCALE GENOMIC DNA]</scope>
    <source>
        <strain evidence="2">JCM 17906</strain>
    </source>
</reference>
<dbReference type="EMBL" id="BAABGT010000099">
    <property type="protein sequence ID" value="GAA4556787.1"/>
    <property type="molecule type" value="Genomic_DNA"/>
</dbReference>
<evidence type="ECO:0000313" key="2">
    <source>
        <dbReference type="Proteomes" id="UP001501598"/>
    </source>
</evidence>
<protein>
    <submittedName>
        <fullName evidence="1">Uncharacterized protein</fullName>
    </submittedName>
</protein>
<dbReference type="RefSeq" id="WP_345425987.1">
    <property type="nucleotide sequence ID" value="NZ_BAABGT010000099.1"/>
</dbReference>
<name>A0ABP8S2F8_9PSEU</name>
<comment type="caution">
    <text evidence="1">The sequence shown here is derived from an EMBL/GenBank/DDBJ whole genome shotgun (WGS) entry which is preliminary data.</text>
</comment>
<organism evidence="1 2">
    <name type="scientific">Pseudonocardia xishanensis</name>
    <dbReference type="NCBI Taxonomy" id="630995"/>
    <lineage>
        <taxon>Bacteria</taxon>
        <taxon>Bacillati</taxon>
        <taxon>Actinomycetota</taxon>
        <taxon>Actinomycetes</taxon>
        <taxon>Pseudonocardiales</taxon>
        <taxon>Pseudonocardiaceae</taxon>
        <taxon>Pseudonocardia</taxon>
    </lineage>
</organism>
<evidence type="ECO:0000313" key="1">
    <source>
        <dbReference type="EMBL" id="GAA4556787.1"/>
    </source>
</evidence>
<accession>A0ABP8S2F8</accession>
<dbReference type="Proteomes" id="UP001501598">
    <property type="component" value="Unassembled WGS sequence"/>
</dbReference>
<proteinExistence type="predicted"/>